<dbReference type="PANTHER" id="PTHR43697">
    <property type="entry name" value="SERYL-TRNA SYNTHETASE"/>
    <property type="match status" value="1"/>
</dbReference>
<comment type="catalytic activity">
    <reaction evidence="6">
        <text>tRNA(Sec) + L-serine + ATP = L-seryl-tRNA(Sec) + AMP + diphosphate + H(+)</text>
        <dbReference type="Rhea" id="RHEA:42580"/>
        <dbReference type="Rhea" id="RHEA-COMP:9742"/>
        <dbReference type="Rhea" id="RHEA-COMP:10128"/>
        <dbReference type="ChEBI" id="CHEBI:15378"/>
        <dbReference type="ChEBI" id="CHEBI:30616"/>
        <dbReference type="ChEBI" id="CHEBI:33019"/>
        <dbReference type="ChEBI" id="CHEBI:33384"/>
        <dbReference type="ChEBI" id="CHEBI:78442"/>
        <dbReference type="ChEBI" id="CHEBI:78533"/>
        <dbReference type="ChEBI" id="CHEBI:456215"/>
        <dbReference type="EC" id="6.1.1.11"/>
    </reaction>
</comment>
<keyword evidence="4" id="KW-0648">Protein biosynthesis</keyword>
<keyword evidence="8" id="KW-0175">Coiled coil</keyword>
<evidence type="ECO:0000256" key="6">
    <source>
        <dbReference type="ARBA" id="ARBA00047929"/>
    </source>
</evidence>
<comment type="caution">
    <text evidence="10">The sequence shown here is derived from an EMBL/GenBank/DDBJ whole genome shotgun (WGS) entry which is preliminary data.</text>
</comment>
<sequence length="180" mass="20152">MFDIKRLRNDFAKVEEALRHRGKSAELVAEFPALDGKRRELLQETEQLKNRRNTVSQEVAKLKKAGGDASSLIAEMRDVGDRIKALDDELRAVESAIEQLMLAIPNVPHESVPVGASEEDNVEIRRVGEPRTFDFEPKAHWDLAQALGLLDFERAAKVTGSRFVFIAGSEPDWNGRSSTL</sequence>
<evidence type="ECO:0000313" key="11">
    <source>
        <dbReference type="Proteomes" id="UP000680304"/>
    </source>
</evidence>
<dbReference type="InterPro" id="IPR015866">
    <property type="entry name" value="Ser-tRNA-synth_1_N"/>
</dbReference>
<dbReference type="SUPFAM" id="SSF46589">
    <property type="entry name" value="tRNA-binding arm"/>
    <property type="match status" value="1"/>
</dbReference>
<dbReference type="PANTHER" id="PTHR43697:SF1">
    <property type="entry name" value="SERINE--TRNA LIGASE"/>
    <property type="match status" value="1"/>
</dbReference>
<keyword evidence="11" id="KW-1185">Reference proteome</keyword>
<keyword evidence="3" id="KW-0963">Cytoplasm</keyword>
<comment type="catalytic activity">
    <reaction evidence="7">
        <text>tRNA(Ser) + L-serine + ATP = L-seryl-tRNA(Ser) + AMP + diphosphate + H(+)</text>
        <dbReference type="Rhea" id="RHEA:12292"/>
        <dbReference type="Rhea" id="RHEA-COMP:9669"/>
        <dbReference type="Rhea" id="RHEA-COMP:9703"/>
        <dbReference type="ChEBI" id="CHEBI:15378"/>
        <dbReference type="ChEBI" id="CHEBI:30616"/>
        <dbReference type="ChEBI" id="CHEBI:33019"/>
        <dbReference type="ChEBI" id="CHEBI:33384"/>
        <dbReference type="ChEBI" id="CHEBI:78442"/>
        <dbReference type="ChEBI" id="CHEBI:78533"/>
        <dbReference type="ChEBI" id="CHEBI:456215"/>
        <dbReference type="EC" id="6.1.1.11"/>
    </reaction>
</comment>
<organism evidence="10 11">
    <name type="scientific">Paenibacillus cisolokensis</name>
    <dbReference type="NCBI Taxonomy" id="1658519"/>
    <lineage>
        <taxon>Bacteria</taxon>
        <taxon>Bacillati</taxon>
        <taxon>Bacillota</taxon>
        <taxon>Bacilli</taxon>
        <taxon>Bacillales</taxon>
        <taxon>Paenibacillaceae</taxon>
        <taxon>Paenibacillus</taxon>
    </lineage>
</organism>
<evidence type="ECO:0000256" key="4">
    <source>
        <dbReference type="ARBA" id="ARBA00022917"/>
    </source>
</evidence>
<proteinExistence type="inferred from homology"/>
<dbReference type="EMBL" id="BOVJ01000265">
    <property type="protein sequence ID" value="GIQ67140.1"/>
    <property type="molecule type" value="Genomic_DNA"/>
</dbReference>
<evidence type="ECO:0000256" key="5">
    <source>
        <dbReference type="ARBA" id="ARBA00033352"/>
    </source>
</evidence>
<protein>
    <recommendedName>
        <fullName evidence="5">Seryl-tRNA(Ser/Sec) synthetase</fullName>
    </recommendedName>
</protein>
<feature type="coiled-coil region" evidence="8">
    <location>
        <begin position="38"/>
        <end position="103"/>
    </location>
</feature>
<evidence type="ECO:0000256" key="3">
    <source>
        <dbReference type="ARBA" id="ARBA00022490"/>
    </source>
</evidence>
<comment type="pathway">
    <text evidence="1">Aminoacyl-tRNA biosynthesis; selenocysteinyl-tRNA(Sec) biosynthesis; L-seryl-tRNA(Sec) from L-serine and tRNA(Sec): step 1/1.</text>
</comment>
<dbReference type="InterPro" id="IPR010978">
    <property type="entry name" value="tRNA-bd_arm"/>
</dbReference>
<dbReference type="InterPro" id="IPR042103">
    <property type="entry name" value="SerRS_1_N_sf"/>
</dbReference>
<dbReference type="Proteomes" id="UP000680304">
    <property type="component" value="Unassembled WGS sequence"/>
</dbReference>
<dbReference type="Gene3D" id="1.10.287.40">
    <property type="entry name" value="Serine-tRNA synthetase, tRNA binding domain"/>
    <property type="match status" value="1"/>
</dbReference>
<evidence type="ECO:0000256" key="1">
    <source>
        <dbReference type="ARBA" id="ARBA00005045"/>
    </source>
</evidence>
<gene>
    <name evidence="10" type="ORF">PACILC2_57080</name>
</gene>
<feature type="domain" description="Serine-tRNA synthetase type1 N-terminal" evidence="9">
    <location>
        <begin position="1"/>
        <end position="108"/>
    </location>
</feature>
<evidence type="ECO:0000256" key="2">
    <source>
        <dbReference type="ARBA" id="ARBA00010728"/>
    </source>
</evidence>
<evidence type="ECO:0000313" key="10">
    <source>
        <dbReference type="EMBL" id="GIQ67140.1"/>
    </source>
</evidence>
<accession>A0ABQ4NFW4</accession>
<evidence type="ECO:0000256" key="7">
    <source>
        <dbReference type="ARBA" id="ARBA00048823"/>
    </source>
</evidence>
<dbReference type="InterPro" id="IPR045864">
    <property type="entry name" value="aa-tRNA-synth_II/BPL/LPL"/>
</dbReference>
<reference evidence="10 11" key="1">
    <citation type="submission" date="2021-04" db="EMBL/GenBank/DDBJ databases">
        <title>Draft genome sequence of Paenibacillus cisolokensis, LC2-13A.</title>
        <authorList>
            <person name="Uke A."/>
            <person name="Chhe C."/>
            <person name="Baramee S."/>
            <person name="Kosugi A."/>
        </authorList>
    </citation>
    <scope>NUCLEOTIDE SEQUENCE [LARGE SCALE GENOMIC DNA]</scope>
    <source>
        <strain evidence="10 11">LC2-13A</strain>
    </source>
</reference>
<dbReference type="Pfam" id="PF02403">
    <property type="entry name" value="Seryl_tRNA_N"/>
    <property type="match status" value="1"/>
</dbReference>
<dbReference type="Gene3D" id="3.30.930.10">
    <property type="entry name" value="Bira Bifunctional Protein, Domain 2"/>
    <property type="match status" value="1"/>
</dbReference>
<evidence type="ECO:0000256" key="8">
    <source>
        <dbReference type="SAM" id="Coils"/>
    </source>
</evidence>
<comment type="similarity">
    <text evidence="2">Belongs to the class-II aminoacyl-tRNA synthetase family. Type-1 seryl-tRNA synthetase subfamily.</text>
</comment>
<name>A0ABQ4NFW4_9BACL</name>
<evidence type="ECO:0000259" key="9">
    <source>
        <dbReference type="Pfam" id="PF02403"/>
    </source>
</evidence>
<dbReference type="SUPFAM" id="SSF55681">
    <property type="entry name" value="Class II aaRS and biotin synthetases"/>
    <property type="match status" value="1"/>
</dbReference>